<keyword evidence="12 18" id="KW-0511">Multifunctional enzyme</keyword>
<evidence type="ECO:0000256" key="12">
    <source>
        <dbReference type="ARBA" id="ARBA00023268"/>
    </source>
</evidence>
<dbReference type="GO" id="GO:0019134">
    <property type="term" value="F:glucosamine-1-phosphate N-acetyltransferase activity"/>
    <property type="evidence" value="ECO:0007669"/>
    <property type="project" value="UniProtKB-UniRule"/>
</dbReference>
<comment type="subcellular location">
    <subcellularLocation>
        <location evidence="1 18">Cytoplasm</location>
    </subcellularLocation>
</comment>
<keyword evidence="11 18" id="KW-0573">Peptidoglycan synthesis</keyword>
<dbReference type="PANTHER" id="PTHR43584">
    <property type="entry name" value="NUCLEOTIDYL TRANSFERASE"/>
    <property type="match status" value="1"/>
</dbReference>
<dbReference type="SUPFAM" id="SSF53448">
    <property type="entry name" value="Nucleotide-diphospho-sugar transferases"/>
    <property type="match status" value="1"/>
</dbReference>
<evidence type="ECO:0000256" key="3">
    <source>
        <dbReference type="ARBA" id="ARBA00007947"/>
    </source>
</evidence>
<dbReference type="EMBL" id="SLZQ01000004">
    <property type="protein sequence ID" value="TCS37359.1"/>
    <property type="molecule type" value="Genomic_DNA"/>
</dbReference>
<dbReference type="InterPro" id="IPR025877">
    <property type="entry name" value="MobA-like_NTP_Trfase"/>
</dbReference>
<comment type="pathway">
    <text evidence="18">Nucleotide-sugar biosynthesis; UDP-N-acetyl-alpha-D-glucosamine biosynthesis; N-acetyl-alpha-D-glucosamine 1-phosphate from alpha-D-glucosamine 6-phosphate (route II): step 2/2.</text>
</comment>
<gene>
    <name evidence="18" type="primary">glmU</name>
    <name evidence="21" type="ORF">EDC30_104162</name>
</gene>
<comment type="cofactor">
    <cofactor evidence="18">
        <name>Mg(2+)</name>
        <dbReference type="ChEBI" id="CHEBI:18420"/>
    </cofactor>
    <text evidence="18">Binds 1 Mg(2+) ion per subunit.</text>
</comment>
<feature type="binding site" evidence="18">
    <location>
        <position position="435"/>
    </location>
    <ligand>
        <name>acetyl-CoA</name>
        <dbReference type="ChEBI" id="CHEBI:57288"/>
    </ligand>
</feature>
<sequence length="469" mass="49877">MLPWALTINFFDPITFYMNVVILAAGMGKRMQSALPKVLHPLAGKPLLAHVIDTARTLSPTRLCVVYGHGGDAVPVALKAEDTLFAKQEPQLGTGHAVMQAIPQLDESVPTLVLYGDVPLTTADTLKRLLDSAGNDKLAILTVELEDATGYGRIVREGGEIVKIVEQKDANEAQRAIREVNSGILVAPTAALKRWLGTLSNDNAQGEYYLTDIVARAVAEGMPVRSAQPAAVWETLGVNSKVQLAELERIHQRTIADKLLEQGVTLADPARLDVRGTLTCGRDVTIDVNCIFEGKVTIEEGASIGAHCVIKNATIAKGAQIKPFCHIEDALVGPASQIGPYARLRPGTELGEDVHVGNFVEVKNSQIAAHSKANHLAYVGDATVGSRVNIGAGTITCNYDGANKFRTVIEDDAFIGSDTQLVAPVTVGKGATLGAGTTLTKNAPAGQLTVSRAKQITIEGWQRPVKAKK</sequence>
<comment type="function">
    <text evidence="17 18">Catalyzes the last two sequential reactions in the de novo biosynthetic pathway for UDP-N-acetylglucosamine (UDP-GlcNAc). The C-terminal domain catalyzes the transfer of acetyl group from acetyl coenzyme A to glucosamine-1-phosphate (GlcN-1-P) to produce N-acetylglucosamine-1-phosphate (GlcNAc-1-P), which is converted into UDP-GlcNAc by the transfer of uridine 5-monophosphate (from uridine 5-triphosphate), a reaction catalyzed by the N-terminal domain.</text>
</comment>
<feature type="domain" description="Mannose-1-phosphate guanyltransferase C-terminal" evidence="20">
    <location>
        <begin position="277"/>
        <end position="372"/>
    </location>
</feature>
<dbReference type="GO" id="GO:0006048">
    <property type="term" value="P:UDP-N-acetylglucosamine biosynthetic process"/>
    <property type="evidence" value="ECO:0007669"/>
    <property type="project" value="UniProtKB-UniPathway"/>
</dbReference>
<keyword evidence="5 18" id="KW-0808">Transferase</keyword>
<feature type="binding site" evidence="18">
    <location>
        <position position="181"/>
    </location>
    <ligand>
        <name>UDP-N-acetyl-alpha-D-glucosamine</name>
        <dbReference type="ChEBI" id="CHEBI:57705"/>
    </ligand>
</feature>
<evidence type="ECO:0000313" key="21">
    <source>
        <dbReference type="EMBL" id="TCS37359.1"/>
    </source>
</evidence>
<feature type="binding site" evidence="18">
    <location>
        <position position="378"/>
    </location>
    <ligand>
        <name>UDP-N-acetyl-alpha-D-glucosamine</name>
        <dbReference type="ChEBI" id="CHEBI:57705"/>
    </ligand>
</feature>
<comment type="catalytic activity">
    <reaction evidence="15 18">
        <text>alpha-D-glucosamine 1-phosphate + acetyl-CoA = N-acetyl-alpha-D-glucosamine 1-phosphate + CoA + H(+)</text>
        <dbReference type="Rhea" id="RHEA:13725"/>
        <dbReference type="ChEBI" id="CHEBI:15378"/>
        <dbReference type="ChEBI" id="CHEBI:57287"/>
        <dbReference type="ChEBI" id="CHEBI:57288"/>
        <dbReference type="ChEBI" id="CHEBI:57776"/>
        <dbReference type="ChEBI" id="CHEBI:58516"/>
        <dbReference type="EC" id="2.3.1.157"/>
    </reaction>
</comment>
<feature type="binding site" evidence="18">
    <location>
        <position position="239"/>
    </location>
    <ligand>
        <name>Mg(2+)</name>
        <dbReference type="ChEBI" id="CHEBI:18420"/>
    </ligand>
</feature>
<feature type="binding site" evidence="18">
    <location>
        <begin position="398"/>
        <end position="399"/>
    </location>
    <ligand>
        <name>acetyl-CoA</name>
        <dbReference type="ChEBI" id="CHEBI:57288"/>
    </ligand>
</feature>
<feature type="binding site" evidence="18">
    <location>
        <position position="88"/>
    </location>
    <ligand>
        <name>UDP-N-acetyl-alpha-D-glucosamine</name>
        <dbReference type="ChEBI" id="CHEBI:57705"/>
    </ligand>
</feature>
<dbReference type="PANTHER" id="PTHR43584:SF3">
    <property type="entry name" value="BIFUNCTIONAL PROTEIN GLMU"/>
    <property type="match status" value="1"/>
</dbReference>
<dbReference type="UniPathway" id="UPA00113">
    <property type="reaction ID" value="UER00532"/>
</dbReference>
<dbReference type="GO" id="GO:0016020">
    <property type="term" value="C:membrane"/>
    <property type="evidence" value="ECO:0007669"/>
    <property type="project" value="GOC"/>
</dbReference>
<evidence type="ECO:0000256" key="10">
    <source>
        <dbReference type="ARBA" id="ARBA00022960"/>
    </source>
</evidence>
<comment type="similarity">
    <text evidence="3 18">In the N-terminal section; belongs to the N-acetylglucosamine-1-phosphate uridyltransferase family.</text>
</comment>
<keyword evidence="4 18" id="KW-0963">Cytoplasm</keyword>
<feature type="region of interest" description="N-acetyltransferase" evidence="18">
    <location>
        <begin position="263"/>
        <end position="469"/>
    </location>
</feature>
<dbReference type="EC" id="2.3.1.157" evidence="18"/>
<evidence type="ECO:0000256" key="5">
    <source>
        <dbReference type="ARBA" id="ARBA00022679"/>
    </source>
</evidence>
<feature type="binding site" evidence="18">
    <location>
        <position position="345"/>
    </location>
    <ligand>
        <name>UDP-N-acetyl-alpha-D-glucosamine</name>
        <dbReference type="ChEBI" id="CHEBI:57705"/>
    </ligand>
</feature>
<dbReference type="EC" id="2.7.7.23" evidence="18"/>
<evidence type="ECO:0000256" key="4">
    <source>
        <dbReference type="ARBA" id="ARBA00022490"/>
    </source>
</evidence>
<dbReference type="InterPro" id="IPR038009">
    <property type="entry name" value="GlmU_C_LbH"/>
</dbReference>
<dbReference type="InterPro" id="IPR050065">
    <property type="entry name" value="GlmU-like"/>
</dbReference>
<evidence type="ECO:0000256" key="9">
    <source>
        <dbReference type="ARBA" id="ARBA00022842"/>
    </source>
</evidence>
<dbReference type="Proteomes" id="UP000295382">
    <property type="component" value="Unassembled WGS sequence"/>
</dbReference>
<evidence type="ECO:0000313" key="22">
    <source>
        <dbReference type="Proteomes" id="UP000295382"/>
    </source>
</evidence>
<comment type="pathway">
    <text evidence="18">Bacterial outer membrane biogenesis; LPS lipid A biosynthesis.</text>
</comment>
<comment type="subunit">
    <text evidence="18">Homotrimer.</text>
</comment>
<keyword evidence="7 18" id="KW-0479">Metal-binding</keyword>
<comment type="caution">
    <text evidence="21">The sequence shown here is derived from an EMBL/GenBank/DDBJ whole genome shotgun (WGS) entry which is preliminary data.</text>
</comment>
<keyword evidence="22" id="KW-1185">Reference proteome</keyword>
<feature type="region of interest" description="Pyrophosphorylase" evidence="18">
    <location>
        <begin position="1"/>
        <end position="241"/>
    </location>
</feature>
<dbReference type="GO" id="GO:0008360">
    <property type="term" value="P:regulation of cell shape"/>
    <property type="evidence" value="ECO:0007669"/>
    <property type="project" value="UniProtKB-KW"/>
</dbReference>
<organism evidence="21 22">
    <name type="scientific">Paucimonas lemoignei</name>
    <name type="common">Pseudomonas lemoignei</name>
    <dbReference type="NCBI Taxonomy" id="29443"/>
    <lineage>
        <taxon>Bacteria</taxon>
        <taxon>Pseudomonadati</taxon>
        <taxon>Pseudomonadota</taxon>
        <taxon>Betaproteobacteria</taxon>
        <taxon>Burkholderiales</taxon>
        <taxon>Burkholderiaceae</taxon>
        <taxon>Paucimonas</taxon>
    </lineage>
</organism>
<dbReference type="GO" id="GO:0009252">
    <property type="term" value="P:peptidoglycan biosynthetic process"/>
    <property type="evidence" value="ECO:0007669"/>
    <property type="project" value="UniProtKB-UniRule"/>
</dbReference>
<feature type="binding site" evidence="18">
    <location>
        <position position="392"/>
    </location>
    <ligand>
        <name>acetyl-CoA</name>
        <dbReference type="ChEBI" id="CHEBI:57288"/>
    </ligand>
</feature>
<feature type="binding site" evidence="18">
    <location>
        <position position="239"/>
    </location>
    <ligand>
        <name>UDP-N-acetyl-alpha-D-glucosamine</name>
        <dbReference type="ChEBI" id="CHEBI:57705"/>
    </ligand>
</feature>
<dbReference type="Pfam" id="PF12804">
    <property type="entry name" value="NTP_transf_3"/>
    <property type="match status" value="1"/>
</dbReference>
<feature type="binding site" evidence="18">
    <location>
        <position position="152"/>
    </location>
    <ligand>
        <name>UDP-N-acetyl-alpha-D-glucosamine</name>
        <dbReference type="ChEBI" id="CHEBI:57705"/>
    </ligand>
</feature>
<dbReference type="NCBIfam" id="TIGR01173">
    <property type="entry name" value="glmU"/>
    <property type="match status" value="1"/>
</dbReference>
<dbReference type="Gene3D" id="3.90.550.10">
    <property type="entry name" value="Spore Coat Polysaccharide Biosynthesis Protein SpsA, Chain A"/>
    <property type="match status" value="1"/>
</dbReference>
<comment type="similarity">
    <text evidence="2 18">In the C-terminal section; belongs to the transferase hexapeptide repeat family.</text>
</comment>
<dbReference type="Pfam" id="PF25087">
    <property type="entry name" value="GMPPB_C"/>
    <property type="match status" value="1"/>
</dbReference>
<reference evidence="21 22" key="1">
    <citation type="submission" date="2019-03" db="EMBL/GenBank/DDBJ databases">
        <title>Genomic Encyclopedia of Type Strains, Phase IV (KMG-IV): sequencing the most valuable type-strain genomes for metagenomic binning, comparative biology and taxonomic classification.</title>
        <authorList>
            <person name="Goeker M."/>
        </authorList>
    </citation>
    <scope>NUCLEOTIDE SEQUENCE [LARGE SCALE GENOMIC DNA]</scope>
    <source>
        <strain evidence="21 22">DSM 7445</strain>
    </source>
</reference>
<evidence type="ECO:0000256" key="8">
    <source>
        <dbReference type="ARBA" id="ARBA00022737"/>
    </source>
</evidence>
<dbReference type="HAMAP" id="MF_01631">
    <property type="entry name" value="GlmU"/>
    <property type="match status" value="1"/>
</dbReference>
<keyword evidence="9 18" id="KW-0460">Magnesium</keyword>
<dbReference type="AlphaFoldDB" id="A0A4R3I0M1"/>
<dbReference type="InterPro" id="IPR005882">
    <property type="entry name" value="Bifunctional_GlmU"/>
</dbReference>
<evidence type="ECO:0000256" key="16">
    <source>
        <dbReference type="ARBA" id="ARBA00048493"/>
    </source>
</evidence>
<feature type="binding site" evidence="18">
    <location>
        <begin position="23"/>
        <end position="26"/>
    </location>
    <ligand>
        <name>UDP-N-acetyl-alpha-D-glucosamine</name>
        <dbReference type="ChEBI" id="CHEBI:57705"/>
    </ligand>
</feature>
<dbReference type="InterPro" id="IPR011004">
    <property type="entry name" value="Trimer_LpxA-like_sf"/>
</dbReference>
<dbReference type="GO" id="GO:0000287">
    <property type="term" value="F:magnesium ion binding"/>
    <property type="evidence" value="ECO:0007669"/>
    <property type="project" value="UniProtKB-UniRule"/>
</dbReference>
<evidence type="ECO:0000259" key="20">
    <source>
        <dbReference type="Pfam" id="PF25087"/>
    </source>
</evidence>
<evidence type="ECO:0000256" key="1">
    <source>
        <dbReference type="ARBA" id="ARBA00004496"/>
    </source>
</evidence>
<feature type="binding site" evidence="18">
    <location>
        <position position="117"/>
    </location>
    <ligand>
        <name>Mg(2+)</name>
        <dbReference type="ChEBI" id="CHEBI:18420"/>
    </ligand>
</feature>
<name>A0A4R3I0M1_PAULE</name>
<feature type="binding site" evidence="18">
    <location>
        <position position="166"/>
    </location>
    <ligand>
        <name>UDP-N-acetyl-alpha-D-glucosamine</name>
        <dbReference type="ChEBI" id="CHEBI:57705"/>
    </ligand>
</feature>
<dbReference type="GO" id="GO:0009245">
    <property type="term" value="P:lipid A biosynthetic process"/>
    <property type="evidence" value="ECO:0007669"/>
    <property type="project" value="UniProtKB-UniRule"/>
</dbReference>
<dbReference type="InterPro" id="IPR056729">
    <property type="entry name" value="GMPPB_C"/>
</dbReference>
<evidence type="ECO:0000256" key="13">
    <source>
        <dbReference type="ARBA" id="ARBA00023315"/>
    </source>
</evidence>
<dbReference type="CDD" id="cd03353">
    <property type="entry name" value="LbH_GlmU_C"/>
    <property type="match status" value="1"/>
</dbReference>
<protein>
    <recommendedName>
        <fullName evidence="18">Bifunctional protein GlmU</fullName>
    </recommendedName>
    <domain>
        <recommendedName>
            <fullName evidence="18">UDP-N-acetylglucosamine pyrophosphorylase</fullName>
            <ecNumber evidence="18">2.7.7.23</ecNumber>
        </recommendedName>
        <alternativeName>
            <fullName evidence="18">N-acetylglucosamine-1-phosphate uridyltransferase</fullName>
        </alternativeName>
    </domain>
    <domain>
        <recommendedName>
            <fullName evidence="18">Glucosamine-1-phosphate N-acetyltransferase</fullName>
            <ecNumber evidence="18">2.3.1.157</ecNumber>
        </recommendedName>
    </domain>
</protein>
<evidence type="ECO:0000256" key="6">
    <source>
        <dbReference type="ARBA" id="ARBA00022695"/>
    </source>
</evidence>
<evidence type="ECO:0000256" key="14">
    <source>
        <dbReference type="ARBA" id="ARBA00023316"/>
    </source>
</evidence>
<evidence type="ECO:0000256" key="15">
    <source>
        <dbReference type="ARBA" id="ARBA00048247"/>
    </source>
</evidence>
<feature type="binding site" evidence="18">
    <location>
        <position position="37"/>
    </location>
    <ligand>
        <name>UDP-N-acetyl-alpha-D-glucosamine</name>
        <dbReference type="ChEBI" id="CHEBI:57705"/>
    </ligand>
</feature>
<dbReference type="InterPro" id="IPR001451">
    <property type="entry name" value="Hexapep"/>
</dbReference>
<feature type="binding site" evidence="18">
    <location>
        <position position="452"/>
    </location>
    <ligand>
        <name>acetyl-CoA</name>
        <dbReference type="ChEBI" id="CHEBI:57288"/>
    </ligand>
</feature>
<dbReference type="GO" id="GO:0003977">
    <property type="term" value="F:UDP-N-acetylglucosamine diphosphorylase activity"/>
    <property type="evidence" value="ECO:0007669"/>
    <property type="project" value="UniProtKB-UniRule"/>
</dbReference>
<keyword evidence="14 18" id="KW-0961">Cell wall biogenesis/degradation</keyword>
<accession>A0A4R3I0M1</accession>
<feature type="active site" description="Proton acceptor" evidence="18">
    <location>
        <position position="375"/>
    </location>
</feature>
<keyword evidence="10 18" id="KW-0133">Cell shape</keyword>
<evidence type="ECO:0000256" key="7">
    <source>
        <dbReference type="ARBA" id="ARBA00022723"/>
    </source>
</evidence>
<feature type="binding site" evidence="18">
    <location>
        <begin position="115"/>
        <end position="117"/>
    </location>
    <ligand>
        <name>UDP-N-acetyl-alpha-D-glucosamine</name>
        <dbReference type="ChEBI" id="CHEBI:57705"/>
    </ligand>
</feature>
<keyword evidence="6 18" id="KW-0548">Nucleotidyltransferase</keyword>
<dbReference type="UniPathway" id="UPA00973"/>
<dbReference type="SUPFAM" id="SSF51161">
    <property type="entry name" value="Trimeric LpxA-like enzymes"/>
    <property type="match status" value="1"/>
</dbReference>
<evidence type="ECO:0000256" key="11">
    <source>
        <dbReference type="ARBA" id="ARBA00022984"/>
    </source>
</evidence>
<proteinExistence type="inferred from homology"/>
<feature type="binding site" evidence="18">
    <location>
        <position position="417"/>
    </location>
    <ligand>
        <name>acetyl-CoA</name>
        <dbReference type="ChEBI" id="CHEBI:57288"/>
    </ligand>
</feature>
<comment type="pathway">
    <text evidence="18">Nucleotide-sugar biosynthesis; UDP-N-acetyl-alpha-D-glucosamine biosynthesis; UDP-N-acetyl-alpha-D-glucosamine from N-acetyl-alpha-D-glucosamine 1-phosphate: step 1/1.</text>
</comment>
<evidence type="ECO:0000256" key="18">
    <source>
        <dbReference type="HAMAP-Rule" id="MF_01631"/>
    </source>
</evidence>
<dbReference type="GO" id="GO:0005737">
    <property type="term" value="C:cytoplasm"/>
    <property type="evidence" value="ECO:0007669"/>
    <property type="project" value="UniProtKB-SubCell"/>
</dbReference>
<evidence type="ECO:0000259" key="19">
    <source>
        <dbReference type="Pfam" id="PF12804"/>
    </source>
</evidence>
<keyword evidence="8 18" id="KW-0677">Repeat</keyword>
<feature type="domain" description="MobA-like NTP transferase" evidence="19">
    <location>
        <begin position="20"/>
        <end position="144"/>
    </location>
</feature>
<dbReference type="InterPro" id="IPR029044">
    <property type="entry name" value="Nucleotide-diphossugar_trans"/>
</dbReference>
<comment type="catalytic activity">
    <reaction evidence="16 18">
        <text>N-acetyl-alpha-D-glucosamine 1-phosphate + UTP + H(+) = UDP-N-acetyl-alpha-D-glucosamine + diphosphate</text>
        <dbReference type="Rhea" id="RHEA:13509"/>
        <dbReference type="ChEBI" id="CHEBI:15378"/>
        <dbReference type="ChEBI" id="CHEBI:33019"/>
        <dbReference type="ChEBI" id="CHEBI:46398"/>
        <dbReference type="ChEBI" id="CHEBI:57705"/>
        <dbReference type="ChEBI" id="CHEBI:57776"/>
        <dbReference type="EC" id="2.7.7.23"/>
    </reaction>
</comment>
<dbReference type="Gene3D" id="2.160.10.10">
    <property type="entry name" value="Hexapeptide repeat proteins"/>
    <property type="match status" value="1"/>
</dbReference>
<feature type="region of interest" description="Linker" evidence="18">
    <location>
        <begin position="242"/>
        <end position="262"/>
    </location>
</feature>
<feature type="binding site" evidence="18">
    <location>
        <position position="363"/>
    </location>
    <ligand>
        <name>UDP-N-acetyl-alpha-D-glucosamine</name>
        <dbReference type="ChEBI" id="CHEBI:57705"/>
    </ligand>
</feature>
<feature type="binding site" evidence="18">
    <location>
        <position position="389"/>
    </location>
    <ligand>
        <name>UDP-N-acetyl-alpha-D-glucosamine</name>
        <dbReference type="ChEBI" id="CHEBI:57705"/>
    </ligand>
</feature>
<dbReference type="Pfam" id="PF00132">
    <property type="entry name" value="Hexapep"/>
    <property type="match status" value="1"/>
</dbReference>
<dbReference type="GO" id="GO:0000902">
    <property type="term" value="P:cell morphogenesis"/>
    <property type="evidence" value="ECO:0007669"/>
    <property type="project" value="UniProtKB-UniRule"/>
</dbReference>
<evidence type="ECO:0000256" key="17">
    <source>
        <dbReference type="ARBA" id="ARBA00049628"/>
    </source>
</evidence>
<keyword evidence="13 18" id="KW-0012">Acyltransferase</keyword>
<dbReference type="GO" id="GO:0071555">
    <property type="term" value="P:cell wall organization"/>
    <property type="evidence" value="ECO:0007669"/>
    <property type="project" value="UniProtKB-KW"/>
</dbReference>
<dbReference type="CDD" id="cd02540">
    <property type="entry name" value="GT2_GlmU_N_bac"/>
    <property type="match status" value="1"/>
</dbReference>
<evidence type="ECO:0000256" key="2">
    <source>
        <dbReference type="ARBA" id="ARBA00007707"/>
    </source>
</evidence>
<feature type="binding site" evidence="18">
    <location>
        <begin position="93"/>
        <end position="94"/>
    </location>
    <ligand>
        <name>UDP-N-acetyl-alpha-D-glucosamine</name>
        <dbReference type="ChEBI" id="CHEBI:57705"/>
    </ligand>
</feature>